<evidence type="ECO:0000313" key="5">
    <source>
        <dbReference type="EMBL" id="AXJ13787.1"/>
    </source>
</evidence>
<dbReference type="EMBL" id="CP022601">
    <property type="protein sequence ID" value="AXJ13787.1"/>
    <property type="molecule type" value="Genomic_DNA"/>
</dbReference>
<feature type="domain" description="NADP-dependent oxidoreductase" evidence="4">
    <location>
        <begin position="15"/>
        <end position="74"/>
    </location>
</feature>
<dbReference type="InterPro" id="IPR023210">
    <property type="entry name" value="NADP_OxRdtase_dom"/>
</dbReference>
<organism evidence="5 6">
    <name type="scientific">Streptococcus pluranimalium</name>
    <dbReference type="NCBI Taxonomy" id="82348"/>
    <lineage>
        <taxon>Bacteria</taxon>
        <taxon>Bacillati</taxon>
        <taxon>Bacillota</taxon>
        <taxon>Bacilli</taxon>
        <taxon>Lactobacillales</taxon>
        <taxon>Streptococcaceae</taxon>
        <taxon>Streptococcus</taxon>
    </lineage>
</organism>
<dbReference type="Gene3D" id="3.20.20.100">
    <property type="entry name" value="NADP-dependent oxidoreductase domain"/>
    <property type="match status" value="1"/>
</dbReference>
<dbReference type="AlphaFoldDB" id="A0A345VM35"/>
<evidence type="ECO:0000313" key="6">
    <source>
        <dbReference type="Proteomes" id="UP000255411"/>
    </source>
</evidence>
<keyword evidence="2" id="KW-0521">NADP</keyword>
<keyword evidence="3 5" id="KW-0560">Oxidoreductase</keyword>
<dbReference type="InterPro" id="IPR036812">
    <property type="entry name" value="NAD(P)_OxRdtase_dom_sf"/>
</dbReference>
<comment type="similarity">
    <text evidence="1">Belongs to the aldo/keto reductase family.</text>
</comment>
<reference evidence="5 6" key="1">
    <citation type="submission" date="2017-07" db="EMBL/GenBank/DDBJ databases">
        <title>Streptococcus pluranimalium as cause of bovine abortion.</title>
        <authorList>
            <person name="Rodriguez Campos S."/>
            <person name="Gobeli Brawand S."/>
            <person name="Brodard I."/>
            <person name="Rychener L."/>
            <person name="Perreten V."/>
        </authorList>
    </citation>
    <scope>NUCLEOTIDE SEQUENCE [LARGE SCALE GENOMIC DNA]</scope>
    <source>
        <strain evidence="5 6">14A0014</strain>
    </source>
</reference>
<name>A0A345VM35_9STRE</name>
<dbReference type="PANTHER" id="PTHR43827">
    <property type="entry name" value="2,5-DIKETO-D-GLUCONIC ACID REDUCTASE"/>
    <property type="match status" value="1"/>
</dbReference>
<evidence type="ECO:0000256" key="1">
    <source>
        <dbReference type="ARBA" id="ARBA00007905"/>
    </source>
</evidence>
<evidence type="ECO:0000256" key="2">
    <source>
        <dbReference type="ARBA" id="ARBA00022857"/>
    </source>
</evidence>
<evidence type="ECO:0000259" key="4">
    <source>
        <dbReference type="Pfam" id="PF00248"/>
    </source>
</evidence>
<dbReference type="Proteomes" id="UP000255411">
    <property type="component" value="Chromosome"/>
</dbReference>
<dbReference type="SUPFAM" id="SSF51430">
    <property type="entry name" value="NAD(P)-linked oxidoreductase"/>
    <property type="match status" value="1"/>
</dbReference>
<proteinExistence type="inferred from homology"/>
<dbReference type="GO" id="GO:0016616">
    <property type="term" value="F:oxidoreductase activity, acting on the CH-OH group of donors, NAD or NADP as acceptor"/>
    <property type="evidence" value="ECO:0007669"/>
    <property type="project" value="UniProtKB-ARBA"/>
</dbReference>
<dbReference type="InterPro" id="IPR018170">
    <property type="entry name" value="Aldo/ket_reductase_CS"/>
</dbReference>
<dbReference type="EC" id="1.-.-.-" evidence="5"/>
<dbReference type="PANTHER" id="PTHR43827:SF3">
    <property type="entry name" value="NADP-DEPENDENT OXIDOREDUCTASE DOMAIN-CONTAINING PROTEIN"/>
    <property type="match status" value="1"/>
</dbReference>
<dbReference type="InterPro" id="IPR020471">
    <property type="entry name" value="AKR"/>
</dbReference>
<gene>
    <name evidence="5" type="ORF">Sp14A_18990</name>
</gene>
<dbReference type="PROSITE" id="PS00798">
    <property type="entry name" value="ALDOKETO_REDUCTASE_1"/>
    <property type="match status" value="1"/>
</dbReference>
<evidence type="ECO:0000256" key="3">
    <source>
        <dbReference type="ARBA" id="ARBA00023002"/>
    </source>
</evidence>
<dbReference type="Pfam" id="PF00248">
    <property type="entry name" value="Aldo_ket_red"/>
    <property type="match status" value="1"/>
</dbReference>
<accession>A0A345VM35</accession>
<protein>
    <submittedName>
        <fullName evidence="5">Putative oxidoreductase</fullName>
        <ecNumber evidence="5">1.-.-.-</ecNumber>
    </submittedName>
</protein>
<sequence>MTHFTMNDGVTIPTLGLGIWMISQEKAAGAVKRAIELGFRHIDTAQAYGNEAEVGQGIRESGLAREEIFLTTKVAA</sequence>